<evidence type="ECO:0000313" key="1">
    <source>
        <dbReference type="EMBL" id="KAH0895044.1"/>
    </source>
</evidence>
<proteinExistence type="predicted"/>
<comment type="caution">
    <text evidence="1">The sequence shown here is derived from an EMBL/GenBank/DDBJ whole genome shotgun (WGS) entry which is preliminary data.</text>
</comment>
<accession>A0ABQ8AR72</accession>
<keyword evidence="2" id="KW-1185">Reference proteome</keyword>
<evidence type="ECO:0000313" key="2">
    <source>
        <dbReference type="Proteomes" id="UP000824890"/>
    </source>
</evidence>
<feature type="non-terminal residue" evidence="1">
    <location>
        <position position="1"/>
    </location>
</feature>
<name>A0ABQ8AR72_BRANA</name>
<sequence>GRQPGAWSSETCSSPLPLSPTRRDTWCSGRRSAAGSLICSEEVGSVVGKLRSGVPVRRSSRVGSVWWCGGLSPHAHRGGFVVSKIVLRSGEEFRASLSCRLGVLSIGSGIVSCSGKVVVVVAGACIEVRWLCGGFTSVVLACAVAACFGFPSSPSWVSLEAQRRLVQNSGSVAAVASACSFRVVFQALCGVFTNPTLVEQGYVVSIWNSLLLLVLRLMDSDGYKLVEFIGS</sequence>
<organism evidence="1 2">
    <name type="scientific">Brassica napus</name>
    <name type="common">Rape</name>
    <dbReference type="NCBI Taxonomy" id="3708"/>
    <lineage>
        <taxon>Eukaryota</taxon>
        <taxon>Viridiplantae</taxon>
        <taxon>Streptophyta</taxon>
        <taxon>Embryophyta</taxon>
        <taxon>Tracheophyta</taxon>
        <taxon>Spermatophyta</taxon>
        <taxon>Magnoliopsida</taxon>
        <taxon>eudicotyledons</taxon>
        <taxon>Gunneridae</taxon>
        <taxon>Pentapetalae</taxon>
        <taxon>rosids</taxon>
        <taxon>malvids</taxon>
        <taxon>Brassicales</taxon>
        <taxon>Brassicaceae</taxon>
        <taxon>Brassiceae</taxon>
        <taxon>Brassica</taxon>
    </lineage>
</organism>
<gene>
    <name evidence="1" type="ORF">HID58_057473</name>
</gene>
<dbReference type="EMBL" id="JAGKQM010000013">
    <property type="protein sequence ID" value="KAH0895044.1"/>
    <property type="molecule type" value="Genomic_DNA"/>
</dbReference>
<protein>
    <submittedName>
        <fullName evidence="1">Uncharacterized protein</fullName>
    </submittedName>
</protein>
<dbReference type="Proteomes" id="UP000824890">
    <property type="component" value="Unassembled WGS sequence"/>
</dbReference>
<reference evidence="1 2" key="1">
    <citation type="submission" date="2021-05" db="EMBL/GenBank/DDBJ databases">
        <title>Genome Assembly of Synthetic Allotetraploid Brassica napus Reveals Homoeologous Exchanges between Subgenomes.</title>
        <authorList>
            <person name="Davis J.T."/>
        </authorList>
    </citation>
    <scope>NUCLEOTIDE SEQUENCE [LARGE SCALE GENOMIC DNA]</scope>
    <source>
        <strain evidence="2">cv. Da-Ae</strain>
        <tissue evidence="1">Seedling</tissue>
    </source>
</reference>